<dbReference type="SMART" id="SM00978">
    <property type="entry name" value="Tim44"/>
    <property type="match status" value="1"/>
</dbReference>
<feature type="domain" description="Tim44-like" evidence="10">
    <location>
        <begin position="156"/>
        <end position="304"/>
    </location>
</feature>
<feature type="region of interest" description="Disordered" evidence="9">
    <location>
        <begin position="322"/>
        <end position="353"/>
    </location>
</feature>
<reference evidence="12" key="1">
    <citation type="submission" date="2025-08" db="UniProtKB">
        <authorList>
            <consortium name="RefSeq"/>
        </authorList>
    </citation>
    <scope>IDENTIFICATION</scope>
</reference>
<dbReference type="FunFam" id="3.10.450.240:FF:000003">
    <property type="entry name" value="39S ribosomal protein L45, mitochondrial"/>
    <property type="match status" value="1"/>
</dbReference>
<dbReference type="InterPro" id="IPR007379">
    <property type="entry name" value="Tim44-like_dom"/>
</dbReference>
<evidence type="ECO:0000256" key="5">
    <source>
        <dbReference type="ARBA" id="ARBA00023274"/>
    </source>
</evidence>
<sequence>MIFLSFHSSYNPQAIKFSKMLLRYVNPVIIYGKFLQNNLPVLVAANNYPNFIQVAHINKHWDPRWKKERREKVIKIKLPKFDDDDDSKMNKEQVRSRMKEHGFLPQKPWQEKPAYISCTSSVYEPYVVPEGDGKYSSITKEGAKQKFTFLEKKGRSLMAIRQIKSFDDSFKTSFFLEEALDIYKKAHEALITKDEGKIIQYVTEMAYPKMTHNMMDKTMHWKFLESLEPARLVHARTLDILTKENVFAQLTVRFHTQQILAIYDRFGRIIQGSEILRKDVLEYIVFEKHLANEYGVWRIHDKIIPSWLTLAEVGRGTYVLPKKKRDPKPIKPHPVEATLSEETPKNTASVQPT</sequence>
<dbReference type="Gene3D" id="3.10.450.240">
    <property type="match status" value="1"/>
</dbReference>
<proteinExistence type="inferred from homology"/>
<keyword evidence="4" id="KW-0496">Mitochondrion</keyword>
<evidence type="ECO:0000259" key="10">
    <source>
        <dbReference type="SMART" id="SM00978"/>
    </source>
</evidence>
<dbReference type="GO" id="GO:1990904">
    <property type="term" value="C:ribonucleoprotein complex"/>
    <property type="evidence" value="ECO:0007669"/>
    <property type="project" value="UniProtKB-KW"/>
</dbReference>
<evidence type="ECO:0000256" key="1">
    <source>
        <dbReference type="ARBA" id="ARBA00004173"/>
    </source>
</evidence>
<dbReference type="PANTHER" id="PTHR28554:SF1">
    <property type="entry name" value="LARGE RIBOSOMAL SUBUNIT PROTEIN ML45"/>
    <property type="match status" value="1"/>
</dbReference>
<dbReference type="InterPro" id="IPR051975">
    <property type="entry name" value="mtLSU_mL45"/>
</dbReference>
<dbReference type="PANTHER" id="PTHR28554">
    <property type="entry name" value="39S RIBOSOMAL PROTEIN L45, MITOCHONDRIAL"/>
    <property type="match status" value="1"/>
</dbReference>
<evidence type="ECO:0000313" key="11">
    <source>
        <dbReference type="Proteomes" id="UP000504615"/>
    </source>
</evidence>
<accession>A0A8N1S3U4</accession>
<dbReference type="RefSeq" id="XP_025073475.1">
    <property type="nucleotide sequence ID" value="XM_025217690.1"/>
</dbReference>
<dbReference type="GeneID" id="105424725"/>
<protein>
    <recommendedName>
        <fullName evidence="7">Large ribosomal subunit protein mL45</fullName>
    </recommendedName>
    <alternativeName>
        <fullName evidence="8">39S ribosomal protein L45, mitochondrial</fullName>
    </alternativeName>
</protein>
<evidence type="ECO:0000256" key="9">
    <source>
        <dbReference type="SAM" id="MobiDB-lite"/>
    </source>
</evidence>
<dbReference type="Pfam" id="PF04280">
    <property type="entry name" value="Tim44"/>
    <property type="match status" value="1"/>
</dbReference>
<dbReference type="Proteomes" id="UP000504615">
    <property type="component" value="Unplaced"/>
</dbReference>
<keyword evidence="2" id="KW-0809">Transit peptide</keyword>
<dbReference type="AlphaFoldDB" id="A0A8N1S3U4"/>
<dbReference type="InterPro" id="IPR032710">
    <property type="entry name" value="NTF2-like_dom_sf"/>
</dbReference>
<dbReference type="GO" id="GO:0005739">
    <property type="term" value="C:mitochondrion"/>
    <property type="evidence" value="ECO:0007669"/>
    <property type="project" value="UniProtKB-SubCell"/>
</dbReference>
<evidence type="ECO:0000313" key="12">
    <source>
        <dbReference type="RefSeq" id="XP_025073475.1"/>
    </source>
</evidence>
<comment type="similarity">
    <text evidence="6">Belongs to the mitochondrion-specific ribosomal protein mL45 family.</text>
</comment>
<gene>
    <name evidence="12" type="primary">LOC105424725</name>
</gene>
<dbReference type="SUPFAM" id="SSF54427">
    <property type="entry name" value="NTF2-like"/>
    <property type="match status" value="1"/>
</dbReference>
<evidence type="ECO:0000256" key="3">
    <source>
        <dbReference type="ARBA" id="ARBA00022980"/>
    </source>
</evidence>
<keyword evidence="11" id="KW-1185">Reference proteome</keyword>
<keyword evidence="3 12" id="KW-0689">Ribosomal protein</keyword>
<organism evidence="11 12">
    <name type="scientific">Pogonomyrmex barbatus</name>
    <name type="common">red harvester ant</name>
    <dbReference type="NCBI Taxonomy" id="144034"/>
    <lineage>
        <taxon>Eukaryota</taxon>
        <taxon>Metazoa</taxon>
        <taxon>Ecdysozoa</taxon>
        <taxon>Arthropoda</taxon>
        <taxon>Hexapoda</taxon>
        <taxon>Insecta</taxon>
        <taxon>Pterygota</taxon>
        <taxon>Neoptera</taxon>
        <taxon>Endopterygota</taxon>
        <taxon>Hymenoptera</taxon>
        <taxon>Apocrita</taxon>
        <taxon>Aculeata</taxon>
        <taxon>Formicoidea</taxon>
        <taxon>Formicidae</taxon>
        <taxon>Myrmicinae</taxon>
        <taxon>Pogonomyrmex</taxon>
    </lineage>
</organism>
<dbReference type="OrthoDB" id="19619at2759"/>
<evidence type="ECO:0000256" key="2">
    <source>
        <dbReference type="ARBA" id="ARBA00022946"/>
    </source>
</evidence>
<keyword evidence="5" id="KW-0687">Ribonucleoprotein</keyword>
<dbReference type="GO" id="GO:0005840">
    <property type="term" value="C:ribosome"/>
    <property type="evidence" value="ECO:0007669"/>
    <property type="project" value="UniProtKB-KW"/>
</dbReference>
<evidence type="ECO:0000256" key="6">
    <source>
        <dbReference type="ARBA" id="ARBA00038073"/>
    </source>
</evidence>
<comment type="subcellular location">
    <subcellularLocation>
        <location evidence="1">Mitochondrion</location>
    </subcellularLocation>
</comment>
<evidence type="ECO:0000256" key="4">
    <source>
        <dbReference type="ARBA" id="ARBA00023128"/>
    </source>
</evidence>
<dbReference type="CTD" id="84311"/>
<evidence type="ECO:0000256" key="7">
    <source>
        <dbReference type="ARBA" id="ARBA00039448"/>
    </source>
</evidence>
<name>A0A8N1S3U4_9HYME</name>
<evidence type="ECO:0000256" key="8">
    <source>
        <dbReference type="ARBA" id="ARBA00043031"/>
    </source>
</evidence>